<accession>A0A378LND7</accession>
<gene>
    <name evidence="1" type="ORF">NCTC11532_00600</name>
</gene>
<evidence type="ECO:0000313" key="2">
    <source>
        <dbReference type="Proteomes" id="UP000255297"/>
    </source>
</evidence>
<keyword evidence="2" id="KW-1185">Reference proteome</keyword>
<evidence type="ECO:0000313" key="1">
    <source>
        <dbReference type="EMBL" id="STY28426.1"/>
    </source>
</evidence>
<dbReference type="Proteomes" id="UP000255297">
    <property type="component" value="Unassembled WGS sequence"/>
</dbReference>
<organism evidence="1 2">
    <name type="scientific">Legionella wadsworthii</name>
    <dbReference type="NCBI Taxonomy" id="28088"/>
    <lineage>
        <taxon>Bacteria</taxon>
        <taxon>Pseudomonadati</taxon>
        <taxon>Pseudomonadota</taxon>
        <taxon>Gammaproteobacteria</taxon>
        <taxon>Legionellales</taxon>
        <taxon>Legionellaceae</taxon>
        <taxon>Legionella</taxon>
    </lineage>
</organism>
<reference evidence="1 2" key="1">
    <citation type="submission" date="2018-06" db="EMBL/GenBank/DDBJ databases">
        <authorList>
            <consortium name="Pathogen Informatics"/>
            <person name="Doyle S."/>
        </authorList>
    </citation>
    <scope>NUCLEOTIDE SEQUENCE [LARGE SCALE GENOMIC DNA]</scope>
    <source>
        <strain evidence="1 2">NCTC11532</strain>
    </source>
</reference>
<protein>
    <submittedName>
        <fullName evidence="1">Uncharacterized protein</fullName>
    </submittedName>
</protein>
<name>A0A378LND7_9GAMM</name>
<dbReference type="OrthoDB" id="5636194at2"/>
<dbReference type="EMBL" id="UGPB01000001">
    <property type="protein sequence ID" value="STY28426.1"/>
    <property type="molecule type" value="Genomic_DNA"/>
</dbReference>
<dbReference type="RefSeq" id="WP_031563792.1">
    <property type="nucleotide sequence ID" value="NZ_CAAAIS010000002.1"/>
</dbReference>
<proteinExistence type="predicted"/>
<dbReference type="AlphaFoldDB" id="A0A378LND7"/>
<sequence length="350" mass="39881">MSFKKGVTTLAGGSFSYHVYLNLNRSSPLRIMDPSYLRLKAYERREKIELLRERIPTGDSLIYRGSEGVDEVLPTMKSGHIGRKPEHSKKSPSHDIVGYIRDNDSKYFLSFSKCIETVKPYTVGLSIIPKKGYIFVTALPKVYTIPQKLLFLNPKMFEQYDKMVINSIPMEEARAYQSIITMTKNNPEITCITGARLKDDWRSEVNKRMHSVIEVCGPGRILSPFMSSNQPAHSREWINPDFCPELVSMDIVFYRDESEYEDMNEKAADMGVSKKGERLLDLRDACAVMYSGQLDTWEAQFVTQETTKVVSVPKTIKPGDTRALLEYFDSLLKANPSVKLRAEHTSSFGL</sequence>